<gene>
    <name evidence="2" type="ORF">Pc21g02390</name>
    <name evidence="2" type="ORF">PCH_Pc21g02390</name>
</gene>
<dbReference type="EMBL" id="AM920436">
    <property type="protein sequence ID" value="CAP95136.1"/>
    <property type="molecule type" value="Genomic_DNA"/>
</dbReference>
<evidence type="ECO:0000313" key="3">
    <source>
        <dbReference type="Proteomes" id="UP000000724"/>
    </source>
</evidence>
<evidence type="ECO:0000313" key="2">
    <source>
        <dbReference type="EMBL" id="CAP95136.1"/>
    </source>
</evidence>
<dbReference type="AlphaFoldDB" id="B6HJN3"/>
<sequence length="181" mass="20272">MAKAKGAVKPKTGELTPYGGTLSLEFGLDPFSARCNRMEVITGGKMEARHIMQQGYVPVGAERAFPSPYPNQGQKDQNKTKRKSLKYKHVRECVDSRLIFIRSHGYAPEGALGPWPSPDSALINSAFGRVGADKLKGIRRAEKNFSFPTPTRYEELGEYGVLVFRTALLHFHLMIYHLYIV</sequence>
<proteinExistence type="predicted"/>
<feature type="region of interest" description="Disordered" evidence="1">
    <location>
        <begin position="62"/>
        <end position="84"/>
    </location>
</feature>
<accession>B6HJN3</accession>
<keyword evidence="3" id="KW-1185">Reference proteome</keyword>
<name>B6HJN3_PENRW</name>
<dbReference type="Proteomes" id="UP000000724">
    <property type="component" value="Contig Pc00c21"/>
</dbReference>
<protein>
    <submittedName>
        <fullName evidence="2">Uncharacterized protein</fullName>
    </submittedName>
</protein>
<evidence type="ECO:0000256" key="1">
    <source>
        <dbReference type="SAM" id="MobiDB-lite"/>
    </source>
</evidence>
<dbReference type="HOGENOM" id="CLU_1489479_0_0_1"/>
<dbReference type="VEuPathDB" id="FungiDB:PCH_Pc21g02390"/>
<reference evidence="2 3" key="1">
    <citation type="journal article" date="2008" name="Nat. Biotechnol.">
        <title>Genome sequencing and analysis of the filamentous fungus Penicillium chrysogenum.</title>
        <authorList>
            <person name="van den Berg M.A."/>
            <person name="Albang R."/>
            <person name="Albermann K."/>
            <person name="Badger J.H."/>
            <person name="Daran J.-M."/>
            <person name="Driessen A.J.M."/>
            <person name="Garcia-Estrada C."/>
            <person name="Fedorova N.D."/>
            <person name="Harris D.M."/>
            <person name="Heijne W.H.M."/>
            <person name="Joardar V.S."/>
            <person name="Kiel J.A.K.W."/>
            <person name="Kovalchuk A."/>
            <person name="Martin J.F."/>
            <person name="Nierman W.C."/>
            <person name="Nijland J.G."/>
            <person name="Pronk J.T."/>
            <person name="Roubos J.A."/>
            <person name="van der Klei I.J."/>
            <person name="van Peij N.N.M.E."/>
            <person name="Veenhuis M."/>
            <person name="von Doehren H."/>
            <person name="Wagner C."/>
            <person name="Wortman J.R."/>
            <person name="Bovenberg R.A.L."/>
        </authorList>
    </citation>
    <scope>NUCLEOTIDE SEQUENCE [LARGE SCALE GENOMIC DNA]</scope>
    <source>
        <strain evidence="3">ATCC 28089 / DSM 1075 / NRRL 1951 / Wisconsin 54-1255</strain>
    </source>
</reference>
<organism evidence="2 3">
    <name type="scientific">Penicillium rubens (strain ATCC 28089 / DSM 1075 / NRRL 1951 / Wisconsin 54-1255)</name>
    <name type="common">Penicillium chrysogenum</name>
    <dbReference type="NCBI Taxonomy" id="500485"/>
    <lineage>
        <taxon>Eukaryota</taxon>
        <taxon>Fungi</taxon>
        <taxon>Dikarya</taxon>
        <taxon>Ascomycota</taxon>
        <taxon>Pezizomycotina</taxon>
        <taxon>Eurotiomycetes</taxon>
        <taxon>Eurotiomycetidae</taxon>
        <taxon>Eurotiales</taxon>
        <taxon>Aspergillaceae</taxon>
        <taxon>Penicillium</taxon>
        <taxon>Penicillium chrysogenum species complex</taxon>
    </lineage>
</organism>